<organism evidence="3 4">
    <name type="scientific">Rotaria sordida</name>
    <dbReference type="NCBI Taxonomy" id="392033"/>
    <lineage>
        <taxon>Eukaryota</taxon>
        <taxon>Metazoa</taxon>
        <taxon>Spiralia</taxon>
        <taxon>Gnathifera</taxon>
        <taxon>Rotifera</taxon>
        <taxon>Eurotatoria</taxon>
        <taxon>Bdelloidea</taxon>
        <taxon>Philodinida</taxon>
        <taxon>Philodinidae</taxon>
        <taxon>Rotaria</taxon>
    </lineage>
</organism>
<dbReference type="InterPro" id="IPR046928">
    <property type="entry name" value="SDO1/SBDS_C"/>
</dbReference>
<dbReference type="AlphaFoldDB" id="A0A819ZV66"/>
<evidence type="ECO:0000259" key="2">
    <source>
        <dbReference type="Pfam" id="PF20268"/>
    </source>
</evidence>
<dbReference type="InterPro" id="IPR039100">
    <property type="entry name" value="Sdo1/SBDS-like"/>
</dbReference>
<feature type="domain" description="Ribosome maturation protein SDO1/SBDS C-terminal" evidence="2">
    <location>
        <begin position="43"/>
        <end position="104"/>
    </location>
</feature>
<evidence type="ECO:0000313" key="4">
    <source>
        <dbReference type="Proteomes" id="UP000663874"/>
    </source>
</evidence>
<evidence type="ECO:0000313" key="3">
    <source>
        <dbReference type="EMBL" id="CAF4180882.1"/>
    </source>
</evidence>
<dbReference type="Gene3D" id="3.30.70.240">
    <property type="match status" value="1"/>
</dbReference>
<proteinExistence type="inferred from homology"/>
<evidence type="ECO:0000256" key="1">
    <source>
        <dbReference type="ARBA" id="ARBA00007433"/>
    </source>
</evidence>
<name>A0A819ZV66_9BILA</name>
<dbReference type="Proteomes" id="UP000663874">
    <property type="component" value="Unassembled WGS sequence"/>
</dbReference>
<accession>A0A819ZV66</accession>
<sequence length="124" mass="14166">MIGQAMRDIHFSFNPTRNAFDVIHQLKQSQYSNSTSTKACTTKDVRKLKEEMNKLSIPLHTDNEEFLNSSMQLICSIDSRVFQELDTLLCSETRGQGQLELLSLMDVAEGDETLNDLHEEKIND</sequence>
<dbReference type="EMBL" id="CAJOBE010014660">
    <property type="protein sequence ID" value="CAF4180882.1"/>
    <property type="molecule type" value="Genomic_DNA"/>
</dbReference>
<gene>
    <name evidence="3" type="ORF">FNK824_LOCUS35212</name>
</gene>
<comment type="similarity">
    <text evidence="1">Belongs to the SDO1/SBDS family.</text>
</comment>
<dbReference type="Pfam" id="PF20268">
    <property type="entry name" value="SBDS_C"/>
    <property type="match status" value="1"/>
</dbReference>
<protein>
    <recommendedName>
        <fullName evidence="2">Ribosome maturation protein SDO1/SBDS C-terminal domain-containing protein</fullName>
    </recommendedName>
</protein>
<comment type="caution">
    <text evidence="3">The sequence shown here is derived from an EMBL/GenBank/DDBJ whole genome shotgun (WGS) entry which is preliminary data.</text>
</comment>
<reference evidence="3" key="1">
    <citation type="submission" date="2021-02" db="EMBL/GenBank/DDBJ databases">
        <authorList>
            <person name="Nowell W R."/>
        </authorList>
    </citation>
    <scope>NUCLEOTIDE SEQUENCE</scope>
</reference>
<dbReference type="PANTHER" id="PTHR10927">
    <property type="entry name" value="RIBOSOME MATURATION PROTEIN SBDS"/>
    <property type="match status" value="1"/>
</dbReference>
<dbReference type="PANTHER" id="PTHR10927:SF1">
    <property type="entry name" value="RIBOSOME MATURATION PROTEIN SBDS"/>
    <property type="match status" value="1"/>
</dbReference>